<evidence type="ECO:0000256" key="2">
    <source>
        <dbReference type="ARBA" id="ARBA00022475"/>
    </source>
</evidence>
<dbReference type="PANTHER" id="PTHR30106">
    <property type="entry name" value="INNER MEMBRANE PROTEIN YEIH-RELATED"/>
    <property type="match status" value="1"/>
</dbReference>
<dbReference type="GO" id="GO:0005886">
    <property type="term" value="C:plasma membrane"/>
    <property type="evidence" value="ECO:0007669"/>
    <property type="project" value="UniProtKB-SubCell"/>
</dbReference>
<evidence type="ECO:0000313" key="8">
    <source>
        <dbReference type="Proteomes" id="UP001139494"/>
    </source>
</evidence>
<dbReference type="InterPro" id="IPR018383">
    <property type="entry name" value="UPF0324_pro"/>
</dbReference>
<evidence type="ECO:0000313" key="7">
    <source>
        <dbReference type="EMBL" id="MCQ4334463.1"/>
    </source>
</evidence>
<evidence type="ECO:0000256" key="4">
    <source>
        <dbReference type="ARBA" id="ARBA00022989"/>
    </source>
</evidence>
<organism evidence="7 8">
    <name type="scientific">Natronomonas aquatica</name>
    <dbReference type="NCBI Taxonomy" id="2841590"/>
    <lineage>
        <taxon>Archaea</taxon>
        <taxon>Methanobacteriati</taxon>
        <taxon>Methanobacteriota</taxon>
        <taxon>Stenosarchaea group</taxon>
        <taxon>Halobacteria</taxon>
        <taxon>Halobacteriales</taxon>
        <taxon>Natronomonadaceae</taxon>
        <taxon>Natronomonas</taxon>
    </lineage>
</organism>
<dbReference type="RefSeq" id="WP_256030503.1">
    <property type="nucleotide sequence ID" value="NZ_JAHLKM010000026.1"/>
</dbReference>
<feature type="transmembrane region" description="Helical" evidence="6">
    <location>
        <begin position="307"/>
        <end position="327"/>
    </location>
</feature>
<accession>A0A9R1CSE2</accession>
<feature type="transmembrane region" description="Helical" evidence="6">
    <location>
        <begin position="242"/>
        <end position="265"/>
    </location>
</feature>
<keyword evidence="5 6" id="KW-0472">Membrane</keyword>
<evidence type="ECO:0000256" key="1">
    <source>
        <dbReference type="ARBA" id="ARBA00004651"/>
    </source>
</evidence>
<name>A0A9R1CSE2_9EURY</name>
<feature type="transmembrane region" description="Helical" evidence="6">
    <location>
        <begin position="34"/>
        <end position="50"/>
    </location>
</feature>
<evidence type="ECO:0000256" key="6">
    <source>
        <dbReference type="SAM" id="Phobius"/>
    </source>
</evidence>
<feature type="transmembrane region" description="Helical" evidence="6">
    <location>
        <begin position="88"/>
        <end position="107"/>
    </location>
</feature>
<dbReference type="Proteomes" id="UP001139494">
    <property type="component" value="Unassembled WGS sequence"/>
</dbReference>
<gene>
    <name evidence="7" type="ORF">KM295_13445</name>
</gene>
<comment type="subcellular location">
    <subcellularLocation>
        <location evidence="1">Cell membrane</location>
        <topology evidence="1">Multi-pass membrane protein</topology>
    </subcellularLocation>
</comment>
<sequence>MLADVRRLAPGVFLLCLFALSARGLSRVVGINELLLAIGLGVALANAVGVDDRLRPGTATHTLWLGAGIVLLGASVTVDAILEAGDVVLLLLLGTVTVALLTAEALARNAALPEKLGSLLAAGASICGVSAVVAVGGAVRAKEAQIAYAAGVVLLVDAITIVAYPIVGSLLALPADVFGVWTGVSMLSTGPVVAVGFAHSEVAGQWATTTKLARNTLIGAVALGYAVYYTRRDGGDSVPLSVLWAEFPKFVVGFLVFIGLASAGLFSPAQEASIAEAVEWLFLLAFVGLGTEIRIDDLRKTGVRPALVVFVTMLLVSALSLSVALAVL</sequence>
<dbReference type="AlphaFoldDB" id="A0A9R1CSE2"/>
<feature type="transmembrane region" description="Helical" evidence="6">
    <location>
        <begin position="178"/>
        <end position="200"/>
    </location>
</feature>
<keyword evidence="8" id="KW-1185">Reference proteome</keyword>
<evidence type="ECO:0000256" key="5">
    <source>
        <dbReference type="ARBA" id="ARBA00023136"/>
    </source>
</evidence>
<keyword evidence="3 6" id="KW-0812">Transmembrane</keyword>
<dbReference type="EMBL" id="JAHLKM010000026">
    <property type="protein sequence ID" value="MCQ4334463.1"/>
    <property type="molecule type" value="Genomic_DNA"/>
</dbReference>
<proteinExistence type="predicted"/>
<dbReference type="PANTHER" id="PTHR30106:SF1">
    <property type="entry name" value="UPF0324 MEMBRANE PROTEIN FN0533"/>
    <property type="match status" value="1"/>
</dbReference>
<protein>
    <submittedName>
        <fullName evidence="7">YeiH family protein</fullName>
    </submittedName>
</protein>
<feature type="transmembrane region" description="Helical" evidence="6">
    <location>
        <begin position="212"/>
        <end position="230"/>
    </location>
</feature>
<feature type="transmembrane region" description="Helical" evidence="6">
    <location>
        <begin position="119"/>
        <end position="139"/>
    </location>
</feature>
<evidence type="ECO:0000256" key="3">
    <source>
        <dbReference type="ARBA" id="ARBA00022692"/>
    </source>
</evidence>
<keyword evidence="4 6" id="KW-1133">Transmembrane helix</keyword>
<keyword evidence="2" id="KW-1003">Cell membrane</keyword>
<feature type="transmembrane region" description="Helical" evidence="6">
    <location>
        <begin position="277"/>
        <end position="295"/>
    </location>
</feature>
<reference evidence="7" key="1">
    <citation type="journal article" date="2023" name="Front. Microbiol.">
        <title>Genomic-based phylogenetic and metabolic analyses of the genus Natronomonas, and description of Natronomonas aquatica sp. nov.</title>
        <authorList>
            <person name="Garcia-Roldan A."/>
            <person name="Duran-Viseras A."/>
            <person name="de la Haba R.R."/>
            <person name="Corral P."/>
            <person name="Sanchez-Porro C."/>
            <person name="Ventosa A."/>
        </authorList>
    </citation>
    <scope>NUCLEOTIDE SEQUENCE</scope>
    <source>
        <strain evidence="7">F2-12</strain>
    </source>
</reference>
<feature type="transmembrane region" description="Helical" evidence="6">
    <location>
        <begin position="62"/>
        <end position="82"/>
    </location>
</feature>
<comment type="caution">
    <text evidence="7">The sequence shown here is derived from an EMBL/GenBank/DDBJ whole genome shotgun (WGS) entry which is preliminary data.</text>
</comment>
<feature type="transmembrane region" description="Helical" evidence="6">
    <location>
        <begin position="145"/>
        <end position="166"/>
    </location>
</feature>
<dbReference type="Pfam" id="PF03601">
    <property type="entry name" value="Cons_hypoth698"/>
    <property type="match status" value="1"/>
</dbReference>